<dbReference type="PANTHER" id="PTHR24189:SF50">
    <property type="entry name" value="ANKYRIN REPEAT AND SOCS BOX PROTEIN 2"/>
    <property type="match status" value="1"/>
</dbReference>
<protein>
    <submittedName>
        <fullName evidence="3">Ankyrin repeat protein</fullName>
    </submittedName>
</protein>
<dbReference type="PANTHER" id="PTHR24189">
    <property type="entry name" value="MYOTROPHIN"/>
    <property type="match status" value="1"/>
</dbReference>
<dbReference type="Pfam" id="PF12796">
    <property type="entry name" value="Ank_2"/>
    <property type="match status" value="2"/>
</dbReference>
<organism evidence="3">
    <name type="scientific">Mimivirus LCMiAC02</name>
    <dbReference type="NCBI Taxonomy" id="2506609"/>
    <lineage>
        <taxon>Viruses</taxon>
        <taxon>Varidnaviria</taxon>
        <taxon>Bamfordvirae</taxon>
        <taxon>Nucleocytoviricota</taxon>
        <taxon>Megaviricetes</taxon>
        <taxon>Imitervirales</taxon>
        <taxon>Mimiviridae</taxon>
        <taxon>Klosneuvirinae</taxon>
    </lineage>
</organism>
<dbReference type="Pfam" id="PF00023">
    <property type="entry name" value="Ank"/>
    <property type="match status" value="1"/>
</dbReference>
<evidence type="ECO:0000313" key="3">
    <source>
        <dbReference type="EMBL" id="QBK89057.1"/>
    </source>
</evidence>
<dbReference type="PROSITE" id="PS50297">
    <property type="entry name" value="ANK_REP_REGION"/>
    <property type="match status" value="2"/>
</dbReference>
<dbReference type="SUPFAM" id="SSF48403">
    <property type="entry name" value="Ankyrin repeat"/>
    <property type="match status" value="2"/>
</dbReference>
<reference evidence="3" key="1">
    <citation type="journal article" date="2019" name="MBio">
        <title>Virus Genomes from Deep Sea Sediments Expand the Ocean Megavirome and Support Independent Origins of Viral Gigantism.</title>
        <authorList>
            <person name="Backstrom D."/>
            <person name="Yutin N."/>
            <person name="Jorgensen S.L."/>
            <person name="Dharamshi J."/>
            <person name="Homa F."/>
            <person name="Zaremba-Niedwiedzka K."/>
            <person name="Spang A."/>
            <person name="Wolf Y.I."/>
            <person name="Koonin E.V."/>
            <person name="Ettema T.J."/>
        </authorList>
    </citation>
    <scope>NUCLEOTIDE SEQUENCE</scope>
</reference>
<accession>A0A481Z1T1</accession>
<keyword evidence="1" id="KW-0677">Repeat</keyword>
<dbReference type="PROSITE" id="PS50088">
    <property type="entry name" value="ANK_REPEAT"/>
    <property type="match status" value="3"/>
</dbReference>
<evidence type="ECO:0000256" key="2">
    <source>
        <dbReference type="ARBA" id="ARBA00023043"/>
    </source>
</evidence>
<evidence type="ECO:0000256" key="1">
    <source>
        <dbReference type="ARBA" id="ARBA00022737"/>
    </source>
</evidence>
<dbReference type="InterPro" id="IPR002110">
    <property type="entry name" value="Ankyrin_rpt"/>
</dbReference>
<dbReference type="InterPro" id="IPR050745">
    <property type="entry name" value="Multifunctional_regulatory"/>
</dbReference>
<proteinExistence type="predicted"/>
<dbReference type="SMART" id="SM00248">
    <property type="entry name" value="ANK"/>
    <property type="match status" value="8"/>
</dbReference>
<dbReference type="EMBL" id="MK500407">
    <property type="protein sequence ID" value="QBK89057.1"/>
    <property type="molecule type" value="Genomic_DNA"/>
</dbReference>
<dbReference type="Gene3D" id="1.25.40.20">
    <property type="entry name" value="Ankyrin repeat-containing domain"/>
    <property type="match status" value="2"/>
</dbReference>
<name>A0A481Z1T1_9VIRU</name>
<gene>
    <name evidence="3" type="ORF">LCMiAC02_01500</name>
</gene>
<sequence length="789" mass="91896">MEHNRILFDLIKKHKWDDFSNYLKNNEDIDVNIRDNSNNYLIHYAIIYNHKNTVSMLIHRGSRLDITDSNGRSILYIPIKHNYVDILSLLLYFNKTNIGISLVDIVDKNNNIPLHYAINTKSIKIIKMLLDAGSDVNTTDSRNYNALQLAVYSKNIEIVNLIIKSNIKFNINNKGKTGESALHIACNFQLDDIVQLLIKHNINVNIQDYDNEFTALHYSVNLNNIKITNILLKGGNKAKPLTYEHSDKGANVNIQDFMGNTAIHYAIIELNYNILGILLNSKYTKNIINLNLYNIDSKLPIHLLLEQSIKGLKSLKGPKSPNNSYMSTMLKLSNLNFRDNRGYTPMHHISSNNIWKKYVSLLKTKKINIFAINKLEKRPIDYVNKTDIDSYINMATHSYLYVLRNYSHMWKESWENLCKMELFKNKLTKEQFKILSKYIDIDNIKNIKNIKNSVVSKKKTKSNTNKDICFHIVKNKLLEIYNSKIDKCEYTSHPSKKNKKCIIITHGSKVEQCTFTGITLDVLVGLIFLLKKHSTACSTLTKNFVKNKKLCNYYKSIGINTNTKCEFLNFEIVWIYQKLYISDDFIDEFNKCVDNKKKKFVIIPLGIELRHGGHANYLIYDINANEIERFEPYGSSGPFQFDYNPDLLDEILKYKFSKINPKIKYIKPSDYMPKIGLQYFDVTETTKKKIGDPGGFCALWNIWYTDMRLTYSSINRKALVKKMIKSIKKQNISFKDMIRNYSKNVTDIRDNLFNKVDITINDWLNDQYTEKQVIVIIKELTDMIEKYTA</sequence>
<dbReference type="InterPro" id="IPR036770">
    <property type="entry name" value="Ankyrin_rpt-contain_sf"/>
</dbReference>
<keyword evidence="2" id="KW-0040">ANK repeat</keyword>